<protein>
    <recommendedName>
        <fullName evidence="5">ApeA N-terminal domain-containing protein</fullName>
    </recommendedName>
</protein>
<dbReference type="InterPro" id="IPR041223">
    <property type="entry name" value="ApeA_NTD"/>
</dbReference>
<sequence>MEPLDQMGMFWLAGFPDDALSGRLIFNPGGSEGGIRLSLVGTFNALPVHEVARDLRIVGWVGTKQVTLDDAFTAGSTFGSGVATSNFHANRLLVGHQFAAGEALAFQSATFRVSGLRSWVNDRSTSEEWANDRKQGEPIYTITFTPPEVETAHFSRGTVEMILQWQRTTDDQQSLVWRTEPAITITYDDLQPFEVIRKDVGRVQSLISLCLDKSTMLDGLIFTRPDVRAISLAGTDMGVDQPIELRVPLIRYDEPSRRREQHEFRMLLPYSGFGGVNAVARWLDGSRPFQRALDSLMSVRFARQIYAENRYLNVTFASEAFHRICSDSQYMPEEEFLEVINGCMSGVPDKHREWMHDKIAYSNEPPLRKRMRQLASTTKPCTRLLIGDVDAWAFVVAGVRNELTHLGRKSRQFSGSDLRRLANSVFLVTGIAMLLETGVPAATLAARAECDALTHGAQELQDTVRVVRRALLSAP</sequence>
<dbReference type="Pfam" id="PF18739">
    <property type="entry name" value="HEPN_Apea"/>
    <property type="match status" value="1"/>
</dbReference>
<evidence type="ECO:0000259" key="2">
    <source>
        <dbReference type="Pfam" id="PF18862"/>
    </source>
</evidence>
<accession>A0ABQ4CF28</accession>
<gene>
    <name evidence="3" type="ORF">Air01nite_74730</name>
</gene>
<evidence type="ECO:0000259" key="1">
    <source>
        <dbReference type="Pfam" id="PF18739"/>
    </source>
</evidence>
<reference evidence="3 4" key="1">
    <citation type="submission" date="2021-01" db="EMBL/GenBank/DDBJ databases">
        <title>Whole genome shotgun sequence of Asanoa iriomotensis NBRC 100142.</title>
        <authorList>
            <person name="Komaki H."/>
            <person name="Tamura T."/>
        </authorList>
    </citation>
    <scope>NUCLEOTIDE SEQUENCE [LARGE SCALE GENOMIC DNA]</scope>
    <source>
        <strain evidence="3 4">NBRC 100142</strain>
    </source>
</reference>
<feature type="domain" description="ApeA N-terminal" evidence="2">
    <location>
        <begin position="8"/>
        <end position="282"/>
    </location>
</feature>
<proteinExistence type="predicted"/>
<evidence type="ECO:0008006" key="5">
    <source>
        <dbReference type="Google" id="ProtNLM"/>
    </source>
</evidence>
<evidence type="ECO:0000313" key="4">
    <source>
        <dbReference type="Proteomes" id="UP000624325"/>
    </source>
</evidence>
<evidence type="ECO:0000313" key="3">
    <source>
        <dbReference type="EMBL" id="GIF61378.1"/>
    </source>
</evidence>
<comment type="caution">
    <text evidence="3">The sequence shown here is derived from an EMBL/GenBank/DDBJ whole genome shotgun (WGS) entry which is preliminary data.</text>
</comment>
<dbReference type="Pfam" id="PF18862">
    <property type="entry name" value="ApeA_NTD1"/>
    <property type="match status" value="1"/>
</dbReference>
<keyword evidence="4" id="KW-1185">Reference proteome</keyword>
<organism evidence="3 4">
    <name type="scientific">Asanoa iriomotensis</name>
    <dbReference type="NCBI Taxonomy" id="234613"/>
    <lineage>
        <taxon>Bacteria</taxon>
        <taxon>Bacillati</taxon>
        <taxon>Actinomycetota</taxon>
        <taxon>Actinomycetes</taxon>
        <taxon>Micromonosporales</taxon>
        <taxon>Micromonosporaceae</taxon>
        <taxon>Asanoa</taxon>
    </lineage>
</organism>
<dbReference type="RefSeq" id="WP_203708194.1">
    <property type="nucleotide sequence ID" value="NZ_BAAALU010000009.1"/>
</dbReference>
<dbReference type="EMBL" id="BONC01000102">
    <property type="protein sequence ID" value="GIF61378.1"/>
    <property type="molecule type" value="Genomic_DNA"/>
</dbReference>
<feature type="domain" description="Apea-like HEPN" evidence="1">
    <location>
        <begin position="312"/>
        <end position="441"/>
    </location>
</feature>
<name>A0ABQ4CF28_9ACTN</name>
<dbReference type="InterPro" id="IPR041229">
    <property type="entry name" value="HEPN_Apea"/>
</dbReference>
<dbReference type="Proteomes" id="UP000624325">
    <property type="component" value="Unassembled WGS sequence"/>
</dbReference>